<dbReference type="Gene3D" id="1.25.40.20">
    <property type="entry name" value="Ankyrin repeat-containing domain"/>
    <property type="match status" value="1"/>
</dbReference>
<keyword evidence="1" id="KW-0040">ANK repeat</keyword>
<dbReference type="InterPro" id="IPR002110">
    <property type="entry name" value="Ankyrin_rpt"/>
</dbReference>
<name>A0A6A6N734_HEVBR</name>
<evidence type="ECO:0000313" key="3">
    <source>
        <dbReference type="Proteomes" id="UP000467840"/>
    </source>
</evidence>
<dbReference type="PROSITE" id="PS50088">
    <property type="entry name" value="ANK_REPEAT"/>
    <property type="match status" value="1"/>
</dbReference>
<evidence type="ECO:0000313" key="2">
    <source>
        <dbReference type="EMBL" id="KAF2322001.1"/>
    </source>
</evidence>
<sequence>MADNSATRYLPLYNAALHGDWITAKRIFDSDSNALTAKILGLHETALHVSISAGHSIEFVKKLVDRILPQERDSSNDTPLHRAAAYAHKETVQYLLLATKDEDPSPFAKRWCQTSQFADHCRFL</sequence>
<dbReference type="PROSITE" id="PS50297">
    <property type="entry name" value="ANK_REP_REGION"/>
    <property type="match status" value="1"/>
</dbReference>
<gene>
    <name evidence="2" type="ORF">GH714_005454</name>
</gene>
<reference evidence="2 3" key="1">
    <citation type="journal article" date="2020" name="Mol. Plant">
        <title>The Chromosome-Based Rubber Tree Genome Provides New Insights into Spurge Genome Evolution and Rubber Biosynthesis.</title>
        <authorList>
            <person name="Liu J."/>
            <person name="Shi C."/>
            <person name="Shi C.C."/>
            <person name="Li W."/>
            <person name="Zhang Q.J."/>
            <person name="Zhang Y."/>
            <person name="Li K."/>
            <person name="Lu H.F."/>
            <person name="Shi C."/>
            <person name="Zhu S.T."/>
            <person name="Xiao Z.Y."/>
            <person name="Nan H."/>
            <person name="Yue Y."/>
            <person name="Zhu X.G."/>
            <person name="Wu Y."/>
            <person name="Hong X.N."/>
            <person name="Fan G.Y."/>
            <person name="Tong Y."/>
            <person name="Zhang D."/>
            <person name="Mao C.L."/>
            <person name="Liu Y.L."/>
            <person name="Hao S.J."/>
            <person name="Liu W.Q."/>
            <person name="Lv M.Q."/>
            <person name="Zhang H.B."/>
            <person name="Liu Y."/>
            <person name="Hu-Tang G.R."/>
            <person name="Wang J.P."/>
            <person name="Wang J.H."/>
            <person name="Sun Y.H."/>
            <person name="Ni S.B."/>
            <person name="Chen W.B."/>
            <person name="Zhang X.C."/>
            <person name="Jiao Y.N."/>
            <person name="Eichler E.E."/>
            <person name="Li G.H."/>
            <person name="Liu X."/>
            <person name="Gao L.Z."/>
        </authorList>
    </citation>
    <scope>NUCLEOTIDE SEQUENCE [LARGE SCALE GENOMIC DNA]</scope>
    <source>
        <strain evidence="3">cv. GT1</strain>
        <tissue evidence="2">Leaf</tissue>
    </source>
</reference>
<keyword evidence="3" id="KW-1185">Reference proteome</keyword>
<dbReference type="InterPro" id="IPR036770">
    <property type="entry name" value="Ankyrin_rpt-contain_sf"/>
</dbReference>
<dbReference type="EMBL" id="JAAGAX010000002">
    <property type="protein sequence ID" value="KAF2322001.1"/>
    <property type="molecule type" value="Genomic_DNA"/>
</dbReference>
<dbReference type="Proteomes" id="UP000467840">
    <property type="component" value="Chromosome 11"/>
</dbReference>
<dbReference type="AlphaFoldDB" id="A0A6A6N734"/>
<evidence type="ECO:0000256" key="1">
    <source>
        <dbReference type="PROSITE-ProRule" id="PRU00023"/>
    </source>
</evidence>
<accession>A0A6A6N734</accession>
<proteinExistence type="predicted"/>
<feature type="repeat" description="ANK" evidence="1">
    <location>
        <begin position="75"/>
        <end position="96"/>
    </location>
</feature>
<dbReference type="PANTHER" id="PTHR47303">
    <property type="match status" value="1"/>
</dbReference>
<dbReference type="SUPFAM" id="SSF48403">
    <property type="entry name" value="Ankyrin repeat"/>
    <property type="match status" value="1"/>
</dbReference>
<dbReference type="Pfam" id="PF12796">
    <property type="entry name" value="Ank_2"/>
    <property type="match status" value="1"/>
</dbReference>
<comment type="caution">
    <text evidence="2">The sequence shown here is derived from an EMBL/GenBank/DDBJ whole genome shotgun (WGS) entry which is preliminary data.</text>
</comment>
<organism evidence="2 3">
    <name type="scientific">Hevea brasiliensis</name>
    <name type="common">Para rubber tree</name>
    <name type="synonym">Siphonia brasiliensis</name>
    <dbReference type="NCBI Taxonomy" id="3981"/>
    <lineage>
        <taxon>Eukaryota</taxon>
        <taxon>Viridiplantae</taxon>
        <taxon>Streptophyta</taxon>
        <taxon>Embryophyta</taxon>
        <taxon>Tracheophyta</taxon>
        <taxon>Spermatophyta</taxon>
        <taxon>Magnoliopsida</taxon>
        <taxon>eudicotyledons</taxon>
        <taxon>Gunneridae</taxon>
        <taxon>Pentapetalae</taxon>
        <taxon>rosids</taxon>
        <taxon>fabids</taxon>
        <taxon>Malpighiales</taxon>
        <taxon>Euphorbiaceae</taxon>
        <taxon>Crotonoideae</taxon>
        <taxon>Micrandreae</taxon>
        <taxon>Hevea</taxon>
    </lineage>
</organism>
<dbReference type="PANTHER" id="PTHR47303:SF1">
    <property type="entry name" value="NF-KAPPA-B INHIBITOR BETA"/>
    <property type="match status" value="1"/>
</dbReference>
<protein>
    <submittedName>
        <fullName evidence="2">Uncharacterized protein</fullName>
    </submittedName>
</protein>